<feature type="transmembrane region" description="Helical" evidence="5">
    <location>
        <begin position="64"/>
        <end position="85"/>
    </location>
</feature>
<dbReference type="RefSeq" id="WP_055279645.1">
    <property type="nucleotide sequence ID" value="NZ_CABIXA010000022.1"/>
</dbReference>
<dbReference type="EMBL" id="CYZH01000022">
    <property type="protein sequence ID" value="CUO97483.1"/>
    <property type="molecule type" value="Genomic_DNA"/>
</dbReference>
<gene>
    <name evidence="6" type="ORF">ERS852397_03226</name>
    <name evidence="8" type="ORF">F2Z09_01400</name>
    <name evidence="7" type="ORF">F2Z22_03425</name>
</gene>
<evidence type="ECO:0000313" key="9">
    <source>
        <dbReference type="Proteomes" id="UP000095517"/>
    </source>
</evidence>
<keyword evidence="4 5" id="KW-0472">Membrane</keyword>
<evidence type="ECO:0000313" key="8">
    <source>
        <dbReference type="EMBL" id="KAA5259925.1"/>
    </source>
</evidence>
<evidence type="ECO:0000313" key="7">
    <source>
        <dbReference type="EMBL" id="KAA5232418.1"/>
    </source>
</evidence>
<feature type="transmembrane region" description="Helical" evidence="5">
    <location>
        <begin position="26"/>
        <end position="43"/>
    </location>
</feature>
<dbReference type="Proteomes" id="UP000095517">
    <property type="component" value="Unassembled WGS sequence"/>
</dbReference>
<dbReference type="Pfam" id="PF05105">
    <property type="entry name" value="Phage_holin_4_1"/>
    <property type="match status" value="1"/>
</dbReference>
<dbReference type="STRING" id="338188.ERS852397_03226"/>
<evidence type="ECO:0000256" key="5">
    <source>
        <dbReference type="SAM" id="Phobius"/>
    </source>
</evidence>
<evidence type="ECO:0000256" key="3">
    <source>
        <dbReference type="ARBA" id="ARBA00022989"/>
    </source>
</evidence>
<protein>
    <recommendedName>
        <fullName evidence="12">Holin</fullName>
    </recommendedName>
</protein>
<sequence length="161" mass="18223">MVKGQLTRTISSSVFFGELYALMWDMRWLMLFILILIIVDMWYGVSKSIKRGEEFRKSRCVKRFLLKCGDYICLLILGAVLGKAIGEPLGVSALVVSVIVVLIGCLAELESIKSNYCETKGIHKDINVFKLLLVLVGFKSRELEKAIEESITDKKKDELDK</sequence>
<evidence type="ECO:0000256" key="4">
    <source>
        <dbReference type="ARBA" id="ARBA00023136"/>
    </source>
</evidence>
<evidence type="ECO:0000313" key="6">
    <source>
        <dbReference type="EMBL" id="CUO97483.1"/>
    </source>
</evidence>
<dbReference type="InterPro" id="IPR006480">
    <property type="entry name" value="Phage_holin_4_1"/>
</dbReference>
<organism evidence="6 9">
    <name type="scientific">Bacteroides finegoldii</name>
    <dbReference type="NCBI Taxonomy" id="338188"/>
    <lineage>
        <taxon>Bacteria</taxon>
        <taxon>Pseudomonadati</taxon>
        <taxon>Bacteroidota</taxon>
        <taxon>Bacteroidia</taxon>
        <taxon>Bacteroidales</taxon>
        <taxon>Bacteroidaceae</taxon>
        <taxon>Bacteroides</taxon>
    </lineage>
</organism>
<dbReference type="Proteomes" id="UP000440198">
    <property type="component" value="Unassembled WGS sequence"/>
</dbReference>
<dbReference type="GO" id="GO:0016020">
    <property type="term" value="C:membrane"/>
    <property type="evidence" value="ECO:0007669"/>
    <property type="project" value="UniProtKB-SubCell"/>
</dbReference>
<evidence type="ECO:0008006" key="12">
    <source>
        <dbReference type="Google" id="ProtNLM"/>
    </source>
</evidence>
<dbReference type="AlphaFoldDB" id="A0A174JCU5"/>
<proteinExistence type="predicted"/>
<name>A0A174JCU5_9BACE</name>
<reference evidence="6 9" key="1">
    <citation type="submission" date="2015-09" db="EMBL/GenBank/DDBJ databases">
        <authorList>
            <consortium name="Pathogen Informatics"/>
        </authorList>
    </citation>
    <scope>NUCLEOTIDE SEQUENCE [LARGE SCALE GENOMIC DNA]</scope>
    <source>
        <strain evidence="6 9">2789STDY5608840</strain>
    </source>
</reference>
<keyword evidence="2 5" id="KW-0812">Transmembrane</keyword>
<reference evidence="10 11" key="2">
    <citation type="journal article" date="2019" name="Nat. Med.">
        <title>A library of human gut bacterial isolates paired with longitudinal multiomics data enables mechanistic microbiome research.</title>
        <authorList>
            <person name="Poyet M."/>
            <person name="Groussin M."/>
            <person name="Gibbons S.M."/>
            <person name="Avila-Pacheco J."/>
            <person name="Jiang X."/>
            <person name="Kearney S.M."/>
            <person name="Perrotta A.R."/>
            <person name="Berdy B."/>
            <person name="Zhao S."/>
            <person name="Lieberman T.D."/>
            <person name="Swanson P.K."/>
            <person name="Smith M."/>
            <person name="Roesemann S."/>
            <person name="Alexander J.E."/>
            <person name="Rich S.A."/>
            <person name="Livny J."/>
            <person name="Vlamakis H."/>
            <person name="Clish C."/>
            <person name="Bullock K."/>
            <person name="Deik A."/>
            <person name="Scott J."/>
            <person name="Pierce K.A."/>
            <person name="Xavier R.J."/>
            <person name="Alm E.J."/>
        </authorList>
    </citation>
    <scope>NUCLEOTIDE SEQUENCE [LARGE SCALE GENOMIC DNA]</scope>
    <source>
        <strain evidence="8 11">BIOML-A2</strain>
        <strain evidence="7 10">BIOML-A6</strain>
    </source>
</reference>
<evidence type="ECO:0000256" key="2">
    <source>
        <dbReference type="ARBA" id="ARBA00022692"/>
    </source>
</evidence>
<accession>A0A174JCU5</accession>
<keyword evidence="11" id="KW-1185">Reference proteome</keyword>
<evidence type="ECO:0000313" key="10">
    <source>
        <dbReference type="Proteomes" id="UP000421791"/>
    </source>
</evidence>
<keyword evidence="3 5" id="KW-1133">Transmembrane helix</keyword>
<comment type="subcellular location">
    <subcellularLocation>
        <location evidence="1">Membrane</location>
        <topology evidence="1">Multi-pass membrane protein</topology>
    </subcellularLocation>
</comment>
<dbReference type="EMBL" id="VWAG01000002">
    <property type="protein sequence ID" value="KAA5259925.1"/>
    <property type="molecule type" value="Genomic_DNA"/>
</dbReference>
<evidence type="ECO:0000313" key="11">
    <source>
        <dbReference type="Proteomes" id="UP000440198"/>
    </source>
</evidence>
<evidence type="ECO:0000256" key="1">
    <source>
        <dbReference type="ARBA" id="ARBA00004141"/>
    </source>
</evidence>
<feature type="transmembrane region" description="Helical" evidence="5">
    <location>
        <begin position="91"/>
        <end position="109"/>
    </location>
</feature>
<dbReference type="Proteomes" id="UP000421791">
    <property type="component" value="Unassembled WGS sequence"/>
</dbReference>
<dbReference type="EMBL" id="VWAK01000003">
    <property type="protein sequence ID" value="KAA5232418.1"/>
    <property type="molecule type" value="Genomic_DNA"/>
</dbReference>